<feature type="region of interest" description="Disordered" evidence="1">
    <location>
        <begin position="109"/>
        <end position="134"/>
    </location>
</feature>
<evidence type="ECO:0000256" key="1">
    <source>
        <dbReference type="SAM" id="MobiDB-lite"/>
    </source>
</evidence>
<gene>
    <name evidence="2" type="ORF">RUM43_010067</name>
</gene>
<comment type="caution">
    <text evidence="2">The sequence shown here is derived from an EMBL/GenBank/DDBJ whole genome shotgun (WGS) entry which is preliminary data.</text>
</comment>
<name>A0AAN8PVC9_POLSC</name>
<dbReference type="Proteomes" id="UP001372834">
    <property type="component" value="Unassembled WGS sequence"/>
</dbReference>
<accession>A0AAN8PVC9</accession>
<sequence>MGELQKNPQVCRILSFFHYFLHPEPRDVPPIIPPPQEIIAINSVRWFVPRRTHVLLIADSNYKSPVFFLPEGRGVCVFVCVCVYVCVSLGQQQTSVWLESTVRSRNNLKHALSSSSERQSPVSRIRQKQSNSSVAGKNIPKVLVRTDGVHLSDVLEKVEIENSCQTVRKRDSCQTALPNMDRNRLMATFVKSQRDS</sequence>
<proteinExistence type="predicted"/>
<protein>
    <submittedName>
        <fullName evidence="2">Uncharacterized protein</fullName>
    </submittedName>
</protein>
<feature type="compositionally biased region" description="Low complexity" evidence="1">
    <location>
        <begin position="113"/>
        <end position="123"/>
    </location>
</feature>
<dbReference type="EMBL" id="JAWJWE010000004">
    <property type="protein sequence ID" value="KAK6636406.1"/>
    <property type="molecule type" value="Genomic_DNA"/>
</dbReference>
<reference evidence="2 3" key="1">
    <citation type="submission" date="2023-10" db="EMBL/GenBank/DDBJ databases">
        <title>Genomes of two closely related lineages of the louse Polyplax serrata with different host specificities.</title>
        <authorList>
            <person name="Martinu J."/>
            <person name="Tarabai H."/>
            <person name="Stefka J."/>
            <person name="Hypsa V."/>
        </authorList>
    </citation>
    <scope>NUCLEOTIDE SEQUENCE [LARGE SCALE GENOMIC DNA]</scope>
    <source>
        <strain evidence="2">HR10_N</strain>
    </source>
</reference>
<organism evidence="2 3">
    <name type="scientific">Polyplax serrata</name>
    <name type="common">Common mouse louse</name>
    <dbReference type="NCBI Taxonomy" id="468196"/>
    <lineage>
        <taxon>Eukaryota</taxon>
        <taxon>Metazoa</taxon>
        <taxon>Ecdysozoa</taxon>
        <taxon>Arthropoda</taxon>
        <taxon>Hexapoda</taxon>
        <taxon>Insecta</taxon>
        <taxon>Pterygota</taxon>
        <taxon>Neoptera</taxon>
        <taxon>Paraneoptera</taxon>
        <taxon>Psocodea</taxon>
        <taxon>Troctomorpha</taxon>
        <taxon>Phthiraptera</taxon>
        <taxon>Anoplura</taxon>
        <taxon>Polyplacidae</taxon>
        <taxon>Polyplax</taxon>
    </lineage>
</organism>
<evidence type="ECO:0000313" key="3">
    <source>
        <dbReference type="Proteomes" id="UP001372834"/>
    </source>
</evidence>
<dbReference type="AlphaFoldDB" id="A0AAN8PVC9"/>
<evidence type="ECO:0000313" key="2">
    <source>
        <dbReference type="EMBL" id="KAK6636406.1"/>
    </source>
</evidence>